<dbReference type="GO" id="GO:0009103">
    <property type="term" value="P:lipopolysaccharide biosynthetic process"/>
    <property type="evidence" value="ECO:0007669"/>
    <property type="project" value="TreeGrafter"/>
</dbReference>
<dbReference type="PANTHER" id="PTHR46401">
    <property type="entry name" value="GLYCOSYLTRANSFERASE WBBK-RELATED"/>
    <property type="match status" value="1"/>
</dbReference>
<evidence type="ECO:0000259" key="3">
    <source>
        <dbReference type="Pfam" id="PF00534"/>
    </source>
</evidence>
<evidence type="ECO:0000313" key="5">
    <source>
        <dbReference type="Proteomes" id="UP000031532"/>
    </source>
</evidence>
<evidence type="ECO:0000313" key="4">
    <source>
        <dbReference type="EMBL" id="NHC34892.1"/>
    </source>
</evidence>
<accession>A0A9X5I4Y3</accession>
<evidence type="ECO:0000256" key="2">
    <source>
        <dbReference type="SAM" id="Phobius"/>
    </source>
</evidence>
<sequence length="364" mass="42142">MHNLKVIFLPWWSRNPYQQLLVTHLQALGVGVKTFSNNGKIFLTPEVIRWRPDVIHFHSLYPFYLSSNLLAFALKFLLFFAQLVFLKFVGIRIIWTIHDLKNHENMQVRAERIYSIFFAIFADAIITHCVQAKQTVIKSFHVFNKSKVFVVSHPHYINYYENNIDRETARKKLGITDAELIFLFLGLIRAYKGVPELIDAFKQLQQDKVYLVIAGKASEKLTQQIQQQVQDCHEIKFIPGFVADEQLQIYMNACDAMVLPYRDILTSGSVILAMSFGRACVAPRKGCISEVVSDLGGFLYNPEETDSLLYAMKDAIQHKSQLQQIGDRNRRVVEQWSWDSFARMTLQIYQHRSRSTSSLRSPVD</sequence>
<keyword evidence="2" id="KW-0472">Membrane</keyword>
<organism evidence="4 5">
    <name type="scientific">Scytonema millei VB511283</name>
    <dbReference type="NCBI Taxonomy" id="1245923"/>
    <lineage>
        <taxon>Bacteria</taxon>
        <taxon>Bacillati</taxon>
        <taxon>Cyanobacteriota</taxon>
        <taxon>Cyanophyceae</taxon>
        <taxon>Nostocales</taxon>
        <taxon>Scytonemataceae</taxon>
        <taxon>Scytonema</taxon>
    </lineage>
</organism>
<gene>
    <name evidence="4" type="ORF">QH73_0009500</name>
</gene>
<dbReference type="GO" id="GO:0016757">
    <property type="term" value="F:glycosyltransferase activity"/>
    <property type="evidence" value="ECO:0007669"/>
    <property type="project" value="InterPro"/>
</dbReference>
<protein>
    <submittedName>
        <fullName evidence="4">Glycosyltransferase family 4 protein</fullName>
    </submittedName>
</protein>
<dbReference type="CDD" id="cd03801">
    <property type="entry name" value="GT4_PimA-like"/>
    <property type="match status" value="1"/>
</dbReference>
<dbReference type="PANTHER" id="PTHR46401:SF2">
    <property type="entry name" value="GLYCOSYLTRANSFERASE WBBK-RELATED"/>
    <property type="match status" value="1"/>
</dbReference>
<name>A0A9X5I4Y3_9CYAN</name>
<proteinExistence type="predicted"/>
<reference evidence="4 5" key="1">
    <citation type="journal article" date="2015" name="Genome Announc.">
        <title>Draft Genome Sequence of the Terrestrial Cyanobacterium Scytonema millei VB511283, Isolated from Eastern India.</title>
        <authorList>
            <person name="Sen D."/>
            <person name="Chandrababunaidu M.M."/>
            <person name="Singh D."/>
            <person name="Sanghi N."/>
            <person name="Ghorai A."/>
            <person name="Mishra G.P."/>
            <person name="Madduluri M."/>
            <person name="Adhikary S.P."/>
            <person name="Tripathy S."/>
        </authorList>
    </citation>
    <scope>NUCLEOTIDE SEQUENCE [LARGE SCALE GENOMIC DNA]</scope>
    <source>
        <strain evidence="4 5">VB511283</strain>
    </source>
</reference>
<dbReference type="OrthoDB" id="9790710at2"/>
<evidence type="ECO:0000256" key="1">
    <source>
        <dbReference type="ARBA" id="ARBA00022679"/>
    </source>
</evidence>
<feature type="transmembrane region" description="Helical" evidence="2">
    <location>
        <begin position="110"/>
        <end position="128"/>
    </location>
</feature>
<dbReference type="EMBL" id="JTJC03000002">
    <property type="protein sequence ID" value="NHC34892.1"/>
    <property type="molecule type" value="Genomic_DNA"/>
</dbReference>
<keyword evidence="5" id="KW-1185">Reference proteome</keyword>
<dbReference type="Proteomes" id="UP000031532">
    <property type="component" value="Unassembled WGS sequence"/>
</dbReference>
<dbReference type="AlphaFoldDB" id="A0A9X5I4Y3"/>
<feature type="domain" description="Glycosyl transferase family 1" evidence="3">
    <location>
        <begin position="165"/>
        <end position="331"/>
    </location>
</feature>
<keyword evidence="2" id="KW-1133">Transmembrane helix</keyword>
<keyword evidence="1" id="KW-0808">Transferase</keyword>
<feature type="transmembrane region" description="Helical" evidence="2">
    <location>
        <begin position="69"/>
        <end position="89"/>
    </location>
</feature>
<dbReference type="SUPFAM" id="SSF53756">
    <property type="entry name" value="UDP-Glycosyltransferase/glycogen phosphorylase"/>
    <property type="match status" value="1"/>
</dbReference>
<dbReference type="RefSeq" id="WP_052290166.1">
    <property type="nucleotide sequence ID" value="NZ_JTJC03000002.1"/>
</dbReference>
<comment type="caution">
    <text evidence="4">The sequence shown here is derived from an EMBL/GenBank/DDBJ whole genome shotgun (WGS) entry which is preliminary data.</text>
</comment>
<dbReference type="InterPro" id="IPR001296">
    <property type="entry name" value="Glyco_trans_1"/>
</dbReference>
<dbReference type="Pfam" id="PF00534">
    <property type="entry name" value="Glycos_transf_1"/>
    <property type="match status" value="1"/>
</dbReference>
<dbReference type="Gene3D" id="3.40.50.2000">
    <property type="entry name" value="Glycogen Phosphorylase B"/>
    <property type="match status" value="2"/>
</dbReference>
<keyword evidence="2" id="KW-0812">Transmembrane</keyword>